<sequence length="37" mass="4207">MYASKKMHEQLIFLSSCPVSFVKNKSAFAVSVYIQHS</sequence>
<accession>A0A0E9WKW9</accession>
<proteinExistence type="predicted"/>
<reference evidence="1" key="2">
    <citation type="journal article" date="2015" name="Fish Shellfish Immunol.">
        <title>Early steps in the European eel (Anguilla anguilla)-Vibrio vulnificus interaction in the gills: Role of the RtxA13 toxin.</title>
        <authorList>
            <person name="Callol A."/>
            <person name="Pajuelo D."/>
            <person name="Ebbesson L."/>
            <person name="Teles M."/>
            <person name="MacKenzie S."/>
            <person name="Amaro C."/>
        </authorList>
    </citation>
    <scope>NUCLEOTIDE SEQUENCE</scope>
</reference>
<reference evidence="1" key="1">
    <citation type="submission" date="2014-11" db="EMBL/GenBank/DDBJ databases">
        <authorList>
            <person name="Amaro Gonzalez C."/>
        </authorList>
    </citation>
    <scope>NUCLEOTIDE SEQUENCE</scope>
</reference>
<dbReference type="EMBL" id="GBXM01017528">
    <property type="protein sequence ID" value="JAH91049.1"/>
    <property type="molecule type" value="Transcribed_RNA"/>
</dbReference>
<name>A0A0E9WKW9_ANGAN</name>
<dbReference type="AlphaFoldDB" id="A0A0E9WKW9"/>
<evidence type="ECO:0000313" key="1">
    <source>
        <dbReference type="EMBL" id="JAH91049.1"/>
    </source>
</evidence>
<protein>
    <submittedName>
        <fullName evidence="1">Uncharacterized protein</fullName>
    </submittedName>
</protein>
<organism evidence="1">
    <name type="scientific">Anguilla anguilla</name>
    <name type="common">European freshwater eel</name>
    <name type="synonym">Muraena anguilla</name>
    <dbReference type="NCBI Taxonomy" id="7936"/>
    <lineage>
        <taxon>Eukaryota</taxon>
        <taxon>Metazoa</taxon>
        <taxon>Chordata</taxon>
        <taxon>Craniata</taxon>
        <taxon>Vertebrata</taxon>
        <taxon>Euteleostomi</taxon>
        <taxon>Actinopterygii</taxon>
        <taxon>Neopterygii</taxon>
        <taxon>Teleostei</taxon>
        <taxon>Anguilliformes</taxon>
        <taxon>Anguillidae</taxon>
        <taxon>Anguilla</taxon>
    </lineage>
</organism>